<keyword evidence="3 8" id="KW-1134">Transmembrane beta strand</keyword>
<dbReference type="NCBIfam" id="TIGR04056">
    <property type="entry name" value="OMP_RagA_SusC"/>
    <property type="match status" value="1"/>
</dbReference>
<proteinExistence type="inferred from homology"/>
<evidence type="ECO:0000256" key="1">
    <source>
        <dbReference type="ARBA" id="ARBA00004571"/>
    </source>
</evidence>
<protein>
    <submittedName>
        <fullName evidence="10">Outer membrane receptor FepA</fullName>
    </submittedName>
</protein>
<dbReference type="SUPFAM" id="SSF56935">
    <property type="entry name" value="Porins"/>
    <property type="match status" value="1"/>
</dbReference>
<dbReference type="Gene3D" id="2.60.40.1120">
    <property type="entry name" value="Carboxypeptidase-like, regulatory domain"/>
    <property type="match status" value="1"/>
</dbReference>
<dbReference type="Gene3D" id="2.170.130.10">
    <property type="entry name" value="TonB-dependent receptor, plug domain"/>
    <property type="match status" value="1"/>
</dbReference>
<sequence>MYLCEVYLYVNAMKQKIQLVLVLLFLFAGVVHAQMKNITGEVLDENNQPMPSVAVIIKNTRSTKATKGVSTNTDGKFELKAKVGDVLEFSFLGYESQQRKVEGKNKNINFKVVLKPQMIEHIDHILIGKRKYSTALGIYQEGEVLPYQQQKVSDKDLTQVKQANFVNSLDGRVAGLHIQRSATGIGGATKATMRGVRSLFGDNNVLYVIDGMPIANQAERDIGGDGRDTSEGISDLNPEDIEEVVVLQGAQATALYGASAANGVVLIRTKKAESNQFKINLSSSIEFVNKLTKPEFQETYGNELGQYTSLSTRALPKGTSFNINDFYKTGHVYQNAVSISGGIDFKEGINKTYASLASLQSGGIVPNSIYNRYNAYLHNTTSLLNDALQIDLSGNYIRQYERNQVASGIAFNPIVGLYLYPRGEQFGQERYFERYDATTGYAKQYWIAGSGTPDTSANLGENVQNPYWIAYRNLRPTTKDRYMFSGKVSYKIIGDLDVVARFRIDNTASTMDDKRYASTLPAYAGINGYYAHWKETFKQQYADVLLHYNKNLSNDFSLDAHLGASYEWYNTQVEGYKGNLHNVNNFTQSNITTPTAITHPLWGKRSNTAFFAMAEVGWQSKIYLTLTGHADKPSDYPSTSKNMVFSPSVGVSALLHQFIGIDKDILSYAKLRGGYSQVAAPMSYAGLGVAETSRAWIGNTYNLPNYPTDLQLERTTSYEIGLDTQWFNNLSFNATFYHTRTNNQLVPIVWQQAGEVQNQGAEVALRYTYPNTPKGVNWETQLVASTNKNKIVSLPHEIANGMYTLREGGEIGDIYDANGNKLGSTNPDWLLGWQGKISYKNFDLNFLFKARLGGIVLSETERYFDRYGVSKASADNRTNYATFIANRTASDYQYSATNIRLQEAALTYHFREGFIVKGLKDLSVSLVGNNLLMLYNKAPFDPEIVPSVGTYGSGYDKFMLPSVRSYGLNVKMQF</sequence>
<evidence type="ECO:0000313" key="11">
    <source>
        <dbReference type="Proteomes" id="UP000249891"/>
    </source>
</evidence>
<dbReference type="InterPro" id="IPR023996">
    <property type="entry name" value="TonB-dep_OMP_SusC/RagA"/>
</dbReference>
<evidence type="ECO:0000256" key="2">
    <source>
        <dbReference type="ARBA" id="ARBA00022448"/>
    </source>
</evidence>
<dbReference type="InterPro" id="IPR012910">
    <property type="entry name" value="Plug_dom"/>
</dbReference>
<dbReference type="EMBL" id="UARG01000017">
    <property type="protein sequence ID" value="SQA79166.1"/>
    <property type="molecule type" value="Genomic_DNA"/>
</dbReference>
<dbReference type="GO" id="GO:0009279">
    <property type="term" value="C:cell outer membrane"/>
    <property type="evidence" value="ECO:0007669"/>
    <property type="project" value="UniProtKB-SubCell"/>
</dbReference>
<dbReference type="AlphaFoldDB" id="A0A2X2RD44"/>
<dbReference type="InterPro" id="IPR036942">
    <property type="entry name" value="Beta-barrel_TonB_sf"/>
</dbReference>
<dbReference type="Pfam" id="PF13715">
    <property type="entry name" value="CarbopepD_reg_2"/>
    <property type="match status" value="1"/>
</dbReference>
<evidence type="ECO:0000256" key="7">
    <source>
        <dbReference type="ARBA" id="ARBA00023237"/>
    </source>
</evidence>
<reference evidence="10 11" key="1">
    <citation type="submission" date="2018-06" db="EMBL/GenBank/DDBJ databases">
        <authorList>
            <consortium name="Pathogen Informatics"/>
            <person name="Doyle S."/>
        </authorList>
    </citation>
    <scope>NUCLEOTIDE SEQUENCE [LARGE SCALE GENOMIC DNA]</scope>
    <source>
        <strain evidence="10 11">NCTC11546</strain>
    </source>
</reference>
<evidence type="ECO:0000256" key="3">
    <source>
        <dbReference type="ARBA" id="ARBA00022452"/>
    </source>
</evidence>
<evidence type="ECO:0000256" key="4">
    <source>
        <dbReference type="ARBA" id="ARBA00022692"/>
    </source>
</evidence>
<dbReference type="PROSITE" id="PS52016">
    <property type="entry name" value="TONB_DEPENDENT_REC_3"/>
    <property type="match status" value="1"/>
</dbReference>
<dbReference type="Gene3D" id="2.40.170.20">
    <property type="entry name" value="TonB-dependent receptor, beta-barrel domain"/>
    <property type="match status" value="1"/>
</dbReference>
<dbReference type="InterPro" id="IPR008969">
    <property type="entry name" value="CarboxyPept-like_regulatory"/>
</dbReference>
<dbReference type="InterPro" id="IPR039426">
    <property type="entry name" value="TonB-dep_rcpt-like"/>
</dbReference>
<dbReference type="GO" id="GO:0015344">
    <property type="term" value="F:siderophore uptake transmembrane transporter activity"/>
    <property type="evidence" value="ECO:0007669"/>
    <property type="project" value="TreeGrafter"/>
</dbReference>
<gene>
    <name evidence="10" type="ORF">NCTC11546_02430</name>
</gene>
<evidence type="ECO:0000256" key="6">
    <source>
        <dbReference type="ARBA" id="ARBA00023136"/>
    </source>
</evidence>
<dbReference type="InterPro" id="IPR037066">
    <property type="entry name" value="Plug_dom_sf"/>
</dbReference>
<dbReference type="PANTHER" id="PTHR30069:SF29">
    <property type="entry name" value="HEMOGLOBIN AND HEMOGLOBIN-HAPTOGLOBIN-BINDING PROTEIN 1-RELATED"/>
    <property type="match status" value="1"/>
</dbReference>
<keyword evidence="7 8" id="KW-0998">Cell outer membrane</keyword>
<comment type="subcellular location">
    <subcellularLocation>
        <location evidence="1 8">Cell outer membrane</location>
        <topology evidence="1 8">Multi-pass membrane protein</topology>
    </subcellularLocation>
</comment>
<feature type="domain" description="TonB-dependent receptor plug" evidence="9">
    <location>
        <begin position="146"/>
        <end position="264"/>
    </location>
</feature>
<evidence type="ECO:0000259" key="9">
    <source>
        <dbReference type="Pfam" id="PF07715"/>
    </source>
</evidence>
<evidence type="ECO:0000313" key="10">
    <source>
        <dbReference type="EMBL" id="SQA79166.1"/>
    </source>
</evidence>
<dbReference type="Proteomes" id="UP000249891">
    <property type="component" value="Unassembled WGS sequence"/>
</dbReference>
<keyword evidence="10" id="KW-0675">Receptor</keyword>
<evidence type="ECO:0000256" key="8">
    <source>
        <dbReference type="PROSITE-ProRule" id="PRU01360"/>
    </source>
</evidence>
<evidence type="ECO:0000256" key="5">
    <source>
        <dbReference type="ARBA" id="ARBA00022729"/>
    </source>
</evidence>
<accession>A0A2X2RD44</accession>
<name>A0A2X2RD44_CAPOC</name>
<keyword evidence="5" id="KW-0732">Signal</keyword>
<dbReference type="SUPFAM" id="SSF49464">
    <property type="entry name" value="Carboxypeptidase regulatory domain-like"/>
    <property type="match status" value="1"/>
</dbReference>
<keyword evidence="6 8" id="KW-0472">Membrane</keyword>
<organism evidence="10 11">
    <name type="scientific">Capnocytophaga ochracea</name>
    <dbReference type="NCBI Taxonomy" id="1018"/>
    <lineage>
        <taxon>Bacteria</taxon>
        <taxon>Pseudomonadati</taxon>
        <taxon>Bacteroidota</taxon>
        <taxon>Flavobacteriia</taxon>
        <taxon>Flavobacteriales</taxon>
        <taxon>Flavobacteriaceae</taxon>
        <taxon>Capnocytophaga</taxon>
    </lineage>
</organism>
<dbReference type="GO" id="GO:0044718">
    <property type="term" value="P:siderophore transmembrane transport"/>
    <property type="evidence" value="ECO:0007669"/>
    <property type="project" value="TreeGrafter"/>
</dbReference>
<dbReference type="PANTHER" id="PTHR30069">
    <property type="entry name" value="TONB-DEPENDENT OUTER MEMBRANE RECEPTOR"/>
    <property type="match status" value="1"/>
</dbReference>
<dbReference type="Pfam" id="PF07715">
    <property type="entry name" value="Plug"/>
    <property type="match status" value="1"/>
</dbReference>
<keyword evidence="4 8" id="KW-0812">Transmembrane</keyword>
<keyword evidence="2 8" id="KW-0813">Transport</keyword>
<comment type="similarity">
    <text evidence="8">Belongs to the TonB-dependent receptor family.</text>
</comment>